<organism evidence="3 4">
    <name type="scientific">Streptomyces hundungensis</name>
    <dbReference type="NCBI Taxonomy" id="1077946"/>
    <lineage>
        <taxon>Bacteria</taxon>
        <taxon>Bacillati</taxon>
        <taxon>Actinomycetota</taxon>
        <taxon>Actinomycetes</taxon>
        <taxon>Kitasatosporales</taxon>
        <taxon>Streptomycetaceae</taxon>
        <taxon>Streptomyces</taxon>
    </lineage>
</organism>
<dbReference type="NCBIfam" id="TIGR03891">
    <property type="entry name" value="thiopep_ocin"/>
    <property type="match status" value="1"/>
</dbReference>
<evidence type="ECO:0000259" key="1">
    <source>
        <dbReference type="Pfam" id="PF04738"/>
    </source>
</evidence>
<keyword evidence="4" id="KW-1185">Reference proteome</keyword>
<gene>
    <name evidence="3" type="primary">nisB</name>
    <name evidence="3" type="ORF">DWB77_00283</name>
</gene>
<dbReference type="EMBL" id="CP032698">
    <property type="protein sequence ID" value="AYG78176.1"/>
    <property type="molecule type" value="Genomic_DNA"/>
</dbReference>
<feature type="domain" description="Thiopeptide-type bacteriocin biosynthesis" evidence="2">
    <location>
        <begin position="119"/>
        <end position="392"/>
    </location>
</feature>
<dbReference type="Pfam" id="PF14028">
    <property type="entry name" value="Lant_dehydr_C"/>
    <property type="match status" value="1"/>
</dbReference>
<evidence type="ECO:0000313" key="4">
    <source>
        <dbReference type="Proteomes" id="UP000271554"/>
    </source>
</evidence>
<name>A0A387H3C7_9ACTN</name>
<dbReference type="KEGG" id="shun:DWB77_00283"/>
<accession>A0A387H3C7</accession>
<evidence type="ECO:0000313" key="3">
    <source>
        <dbReference type="EMBL" id="AYG78176.1"/>
    </source>
</evidence>
<reference evidence="3 4" key="1">
    <citation type="submission" date="2018-10" db="EMBL/GenBank/DDBJ databases">
        <title>Relationship between Morphology and Antimicrobial Activity in Streptomyces.</title>
        <authorList>
            <person name="Kang H.J."/>
            <person name="Kim S.B."/>
        </authorList>
    </citation>
    <scope>NUCLEOTIDE SEQUENCE [LARGE SCALE GENOMIC DNA]</scope>
    <source>
        <strain evidence="3 4">BH38</strain>
    </source>
</reference>
<proteinExistence type="predicted"/>
<dbReference type="InterPro" id="IPR006827">
    <property type="entry name" value="Lant_deHydtase_N"/>
</dbReference>
<feature type="domain" description="Lantibiotic dehydratase N-terminal" evidence="1">
    <location>
        <begin position="4"/>
        <end position="46"/>
    </location>
</feature>
<dbReference type="RefSeq" id="WP_120719506.1">
    <property type="nucleotide sequence ID" value="NZ_CP032698.1"/>
</dbReference>
<dbReference type="OrthoDB" id="1273722at2"/>
<dbReference type="Pfam" id="PF04738">
    <property type="entry name" value="Lant_dehydr_N"/>
    <property type="match status" value="1"/>
</dbReference>
<dbReference type="Proteomes" id="UP000271554">
    <property type="component" value="Chromosome"/>
</dbReference>
<protein>
    <submittedName>
        <fullName evidence="3">Nisin biosynthesis protein NisB</fullName>
    </submittedName>
</protein>
<dbReference type="AlphaFoldDB" id="A0A387H3C7"/>
<dbReference type="InterPro" id="IPR023809">
    <property type="entry name" value="Thiopep_bacteriocin_synth_dom"/>
</dbReference>
<sequence>MAEPRSWATEFASWAERSGLPRRVLLGTGDQRVEIDASRPAHVELIRREAARGLPLTLEEAPFLPGPQGPEPGDGWLTGPAGAYTSEVIFPLLTRPPVATSRPGRPQPAEPPHLVGGPWLYAKLYVAYERHDEVIAAHLPDLLARLGGSVDRWFFLRYGDPDPHLRLRFHGRAEPPAREAPPRLHAWAARLRAAGLLRRMVVDEYRPETARYGGPQALELAERVFQADSELVSAQLSALRDGSLHGDPVVLGAVNQLDALRAMAGPEPWAPWLLARYPRVPHTASSRKRQRILDQLLDETTDLLAPGAPGPAPAPAPTLVRLVGPGRLAAASTVRAEVLVEYGRVLRGLGRGLSAEEGRATPLPSVLHLHYNRAVCIPPAAEDTVLALVRNAVQARLDRRAQQP</sequence>
<evidence type="ECO:0000259" key="2">
    <source>
        <dbReference type="Pfam" id="PF14028"/>
    </source>
</evidence>